<keyword evidence="4" id="KW-0274">FAD</keyword>
<dbReference type="GO" id="GO:0050660">
    <property type="term" value="F:flavin adenine dinucleotide binding"/>
    <property type="evidence" value="ECO:0007669"/>
    <property type="project" value="InterPro"/>
</dbReference>
<accession>A0A8X6T7V6</accession>
<sequence length="183" mass="20510">MWRSTVHCTLRFDIQLSTEFSAPELGLQARYLPSLQQGKKGYYIGAGAAGSVVASRLSEKPCVSVLLLEAGKAGPSLTDIPGFTRGFWGSDLNWDYKTVPQKNTGNAYTKNEITYPQGKVMGGTTIFSFLLYTRGNKKDYEDWESQGAKGWSYKDVYPYFLKLENNKDPEFLHNGKIKTVINQ</sequence>
<dbReference type="InterPro" id="IPR012132">
    <property type="entry name" value="GMC_OxRdtase"/>
</dbReference>
<dbReference type="PANTHER" id="PTHR11552:SF147">
    <property type="entry name" value="CHOLINE DEHYDROGENASE, MITOCHONDRIAL"/>
    <property type="match status" value="1"/>
</dbReference>
<name>A0A8X6T7V6_NEPPI</name>
<protein>
    <submittedName>
        <fullName evidence="6">Oxygen-dependent choline dehydrogenase</fullName>
    </submittedName>
</protein>
<evidence type="ECO:0000313" key="6">
    <source>
        <dbReference type="EMBL" id="GFS86031.1"/>
    </source>
</evidence>
<evidence type="ECO:0000256" key="2">
    <source>
        <dbReference type="ARBA" id="ARBA00010790"/>
    </source>
</evidence>
<evidence type="ECO:0000256" key="4">
    <source>
        <dbReference type="ARBA" id="ARBA00022827"/>
    </source>
</evidence>
<dbReference type="EMBL" id="BMAW01003904">
    <property type="protein sequence ID" value="GFS86031.1"/>
    <property type="molecule type" value="Genomic_DNA"/>
</dbReference>
<comment type="caution">
    <text evidence="6">The sequence shown here is derived from an EMBL/GenBank/DDBJ whole genome shotgun (WGS) entry which is preliminary data.</text>
</comment>
<keyword evidence="7" id="KW-1185">Reference proteome</keyword>
<evidence type="ECO:0000259" key="5">
    <source>
        <dbReference type="Pfam" id="PF00732"/>
    </source>
</evidence>
<comment type="similarity">
    <text evidence="2">Belongs to the GMC oxidoreductase family.</text>
</comment>
<dbReference type="Gene3D" id="3.50.50.60">
    <property type="entry name" value="FAD/NAD(P)-binding domain"/>
    <property type="match status" value="1"/>
</dbReference>
<dbReference type="Pfam" id="PF00732">
    <property type="entry name" value="GMC_oxred_N"/>
    <property type="match status" value="1"/>
</dbReference>
<dbReference type="AlphaFoldDB" id="A0A8X6T7V6"/>
<gene>
    <name evidence="6" type="primary">betA</name>
    <name evidence="6" type="ORF">NPIL_343241</name>
</gene>
<dbReference type="InterPro" id="IPR000172">
    <property type="entry name" value="GMC_OxRdtase_N"/>
</dbReference>
<dbReference type="GO" id="GO:0016614">
    <property type="term" value="F:oxidoreductase activity, acting on CH-OH group of donors"/>
    <property type="evidence" value="ECO:0007669"/>
    <property type="project" value="InterPro"/>
</dbReference>
<dbReference type="SUPFAM" id="SSF51905">
    <property type="entry name" value="FAD/NAD(P)-binding domain"/>
    <property type="match status" value="1"/>
</dbReference>
<reference evidence="6" key="1">
    <citation type="submission" date="2020-08" db="EMBL/GenBank/DDBJ databases">
        <title>Multicomponent nature underlies the extraordinary mechanical properties of spider dragline silk.</title>
        <authorList>
            <person name="Kono N."/>
            <person name="Nakamura H."/>
            <person name="Mori M."/>
            <person name="Yoshida Y."/>
            <person name="Ohtoshi R."/>
            <person name="Malay A.D."/>
            <person name="Moran D.A.P."/>
            <person name="Tomita M."/>
            <person name="Numata K."/>
            <person name="Arakawa K."/>
        </authorList>
    </citation>
    <scope>NUCLEOTIDE SEQUENCE</scope>
</reference>
<dbReference type="OrthoDB" id="6431682at2759"/>
<evidence type="ECO:0000256" key="1">
    <source>
        <dbReference type="ARBA" id="ARBA00001974"/>
    </source>
</evidence>
<dbReference type="InterPro" id="IPR036188">
    <property type="entry name" value="FAD/NAD-bd_sf"/>
</dbReference>
<comment type="cofactor">
    <cofactor evidence="1">
        <name>FAD</name>
        <dbReference type="ChEBI" id="CHEBI:57692"/>
    </cofactor>
</comment>
<organism evidence="6 7">
    <name type="scientific">Nephila pilipes</name>
    <name type="common">Giant wood spider</name>
    <name type="synonym">Nephila maculata</name>
    <dbReference type="NCBI Taxonomy" id="299642"/>
    <lineage>
        <taxon>Eukaryota</taxon>
        <taxon>Metazoa</taxon>
        <taxon>Ecdysozoa</taxon>
        <taxon>Arthropoda</taxon>
        <taxon>Chelicerata</taxon>
        <taxon>Arachnida</taxon>
        <taxon>Araneae</taxon>
        <taxon>Araneomorphae</taxon>
        <taxon>Entelegynae</taxon>
        <taxon>Araneoidea</taxon>
        <taxon>Nephilidae</taxon>
        <taxon>Nephila</taxon>
    </lineage>
</organism>
<proteinExistence type="inferred from homology"/>
<evidence type="ECO:0000313" key="7">
    <source>
        <dbReference type="Proteomes" id="UP000887013"/>
    </source>
</evidence>
<dbReference type="Gene3D" id="3.30.560.10">
    <property type="entry name" value="Glucose Oxidase, domain 3"/>
    <property type="match status" value="1"/>
</dbReference>
<feature type="domain" description="Glucose-methanol-choline oxidoreductase N-terminal" evidence="5">
    <location>
        <begin position="43"/>
        <end position="164"/>
    </location>
</feature>
<dbReference type="PANTHER" id="PTHR11552">
    <property type="entry name" value="GLUCOSE-METHANOL-CHOLINE GMC OXIDOREDUCTASE"/>
    <property type="match status" value="1"/>
</dbReference>
<evidence type="ECO:0000256" key="3">
    <source>
        <dbReference type="ARBA" id="ARBA00022630"/>
    </source>
</evidence>
<keyword evidence="3" id="KW-0285">Flavoprotein</keyword>
<dbReference type="Proteomes" id="UP000887013">
    <property type="component" value="Unassembled WGS sequence"/>
</dbReference>